<dbReference type="AlphaFoldDB" id="A0A0F9J2A2"/>
<dbReference type="PANTHER" id="PTHR30244">
    <property type="entry name" value="TRANSAMINASE"/>
    <property type="match status" value="1"/>
</dbReference>
<name>A0A0F9J2A2_9ZZZZ</name>
<dbReference type="InterPro" id="IPR015424">
    <property type="entry name" value="PyrdxlP-dep_Trfase"/>
</dbReference>
<dbReference type="SUPFAM" id="SSF53383">
    <property type="entry name" value="PLP-dependent transferases"/>
    <property type="match status" value="1"/>
</dbReference>
<dbReference type="Gene3D" id="3.40.640.10">
    <property type="entry name" value="Type I PLP-dependent aspartate aminotransferase-like (Major domain)"/>
    <property type="match status" value="1"/>
</dbReference>
<dbReference type="PIRSF" id="PIRSF000390">
    <property type="entry name" value="PLP_StrS"/>
    <property type="match status" value="1"/>
</dbReference>
<dbReference type="InterPro" id="IPR015422">
    <property type="entry name" value="PyrdxlP-dep_Trfase_small"/>
</dbReference>
<gene>
    <name evidence="1" type="ORF">LCGC14_1807980</name>
</gene>
<dbReference type="GO" id="GO:0008483">
    <property type="term" value="F:transaminase activity"/>
    <property type="evidence" value="ECO:0007669"/>
    <property type="project" value="TreeGrafter"/>
</dbReference>
<dbReference type="Pfam" id="PF01041">
    <property type="entry name" value="DegT_DnrJ_EryC1"/>
    <property type="match status" value="1"/>
</dbReference>
<dbReference type="InterPro" id="IPR000653">
    <property type="entry name" value="DegT/StrS_aminotransferase"/>
</dbReference>
<accession>A0A0F9J2A2</accession>
<organism evidence="1">
    <name type="scientific">marine sediment metagenome</name>
    <dbReference type="NCBI Taxonomy" id="412755"/>
    <lineage>
        <taxon>unclassified sequences</taxon>
        <taxon>metagenomes</taxon>
        <taxon>ecological metagenomes</taxon>
    </lineage>
</organism>
<evidence type="ECO:0000313" key="1">
    <source>
        <dbReference type="EMBL" id="KKM00081.1"/>
    </source>
</evidence>
<reference evidence="1" key="1">
    <citation type="journal article" date="2015" name="Nature">
        <title>Complex archaea that bridge the gap between prokaryotes and eukaryotes.</title>
        <authorList>
            <person name="Spang A."/>
            <person name="Saw J.H."/>
            <person name="Jorgensen S.L."/>
            <person name="Zaremba-Niedzwiedzka K."/>
            <person name="Martijn J."/>
            <person name="Lind A.E."/>
            <person name="van Eijk R."/>
            <person name="Schleper C."/>
            <person name="Guy L."/>
            <person name="Ettema T.J."/>
        </authorList>
    </citation>
    <scope>NUCLEOTIDE SEQUENCE</scope>
</reference>
<evidence type="ECO:0008006" key="2">
    <source>
        <dbReference type="Google" id="ProtNLM"/>
    </source>
</evidence>
<dbReference type="Gene3D" id="3.90.1150.10">
    <property type="entry name" value="Aspartate Aminotransferase, domain 1"/>
    <property type="match status" value="1"/>
</dbReference>
<sequence length="376" mass="43260">QSFRMVKKNIMIPLFRVYMNPEVDEALLRVIHSGWIGQGEKVKEFESLLSEKFYNKYCLALSAGTHGLHLALRMLGIGKEDNVVTTALTCTATNWPILMQGADIRWADIKKEDLNIDFVSMRSKINEKTKAVIVVHWGGYPCDMEEIYAICSEREIPIIEDAAHAFGSTYRESIIGDCTYSDFTMMSFQAIKHLNCLDGGALFCRYEDHYDRGKLLRWYGIDREGSRVDLRCGEDIKEFGYKYHMNDVCATIGISNIKNIGNNLKVTKDNAKFYMDNLKGVSGIELIQTEQDRQSAYWLFTIYVEDRTGFARKMGEKGIMVSRVHERNDKHSCVKEFKTDLPVLDEVIHKMICIPVGFWVTNENRQYIVDSIKEGW</sequence>
<dbReference type="EMBL" id="LAZR01017517">
    <property type="protein sequence ID" value="KKM00081.1"/>
    <property type="molecule type" value="Genomic_DNA"/>
</dbReference>
<comment type="caution">
    <text evidence="1">The sequence shown here is derived from an EMBL/GenBank/DDBJ whole genome shotgun (WGS) entry which is preliminary data.</text>
</comment>
<protein>
    <recommendedName>
        <fullName evidence="2">DegT/DnrJ/EryC1/StrS family aminotransferase</fullName>
    </recommendedName>
</protein>
<proteinExistence type="predicted"/>
<dbReference type="GO" id="GO:0030170">
    <property type="term" value="F:pyridoxal phosphate binding"/>
    <property type="evidence" value="ECO:0007669"/>
    <property type="project" value="TreeGrafter"/>
</dbReference>
<dbReference type="CDD" id="cd00616">
    <property type="entry name" value="AHBA_syn"/>
    <property type="match status" value="1"/>
</dbReference>
<dbReference type="InterPro" id="IPR015421">
    <property type="entry name" value="PyrdxlP-dep_Trfase_major"/>
</dbReference>
<dbReference type="PANTHER" id="PTHR30244:SF34">
    <property type="entry name" value="DTDP-4-AMINO-4,6-DIDEOXYGALACTOSE TRANSAMINASE"/>
    <property type="match status" value="1"/>
</dbReference>
<feature type="non-terminal residue" evidence="1">
    <location>
        <position position="1"/>
    </location>
</feature>
<dbReference type="GO" id="GO:0000271">
    <property type="term" value="P:polysaccharide biosynthetic process"/>
    <property type="evidence" value="ECO:0007669"/>
    <property type="project" value="TreeGrafter"/>
</dbReference>